<dbReference type="AlphaFoldDB" id="A0A0F9GX25"/>
<feature type="domain" description="UDP-N-acetylglucosamine 2-epimerase" evidence="1">
    <location>
        <begin position="59"/>
        <end position="185"/>
    </location>
</feature>
<dbReference type="InterPro" id="IPR029767">
    <property type="entry name" value="WecB-like"/>
</dbReference>
<proteinExistence type="predicted"/>
<reference evidence="2" key="1">
    <citation type="journal article" date="2015" name="Nature">
        <title>Complex archaea that bridge the gap between prokaryotes and eukaryotes.</title>
        <authorList>
            <person name="Spang A."/>
            <person name="Saw J.H."/>
            <person name="Jorgensen S.L."/>
            <person name="Zaremba-Niedzwiedzka K."/>
            <person name="Martijn J."/>
            <person name="Lind A.E."/>
            <person name="van Eijk R."/>
            <person name="Schleper C."/>
            <person name="Guy L."/>
            <person name="Ettema T.J."/>
        </authorList>
    </citation>
    <scope>NUCLEOTIDE SEQUENCE</scope>
</reference>
<dbReference type="PANTHER" id="PTHR43174:SF3">
    <property type="entry name" value="UDP-N-ACETYLGLUCOSAMINE 2-EPIMERASE"/>
    <property type="match status" value="1"/>
</dbReference>
<comment type="caution">
    <text evidence="2">The sequence shown here is derived from an EMBL/GenBank/DDBJ whole genome shotgun (WGS) entry which is preliminary data.</text>
</comment>
<evidence type="ECO:0000313" key="2">
    <source>
        <dbReference type="EMBL" id="KKL67712.1"/>
    </source>
</evidence>
<evidence type="ECO:0000259" key="1">
    <source>
        <dbReference type="Pfam" id="PF02350"/>
    </source>
</evidence>
<dbReference type="PANTHER" id="PTHR43174">
    <property type="entry name" value="UDP-N-ACETYLGLUCOSAMINE 2-EPIMERASE"/>
    <property type="match status" value="1"/>
</dbReference>
<accession>A0A0F9GX25</accession>
<dbReference type="Pfam" id="PF02350">
    <property type="entry name" value="Epimerase_2"/>
    <property type="match status" value="1"/>
</dbReference>
<sequence>MKTIIIAITNRSSYNKVKTVIEYLLTKDDIQLYIMLGGSVLLYKYGSVGNLIGEDFPSVPILNISLAVEGDSLDKMSKTVGLGVIEISTIFSTVKPDFVVTVADRFETLATAIAASYANIPLIHLQGGETTGSIDNKVRNAITQLADYHFTATELSAYRVSLMKMNGFTRVYPWGCPSMDLLNRYSLLPNSSDNLHHSHLPFRIEVDDL</sequence>
<dbReference type="InterPro" id="IPR003331">
    <property type="entry name" value="UDP_GlcNAc_Epimerase_2_dom"/>
</dbReference>
<dbReference type="SUPFAM" id="SSF53756">
    <property type="entry name" value="UDP-Glycosyltransferase/glycogen phosphorylase"/>
    <property type="match status" value="1"/>
</dbReference>
<protein>
    <recommendedName>
        <fullName evidence="1">UDP-N-acetylglucosamine 2-epimerase domain-containing protein</fullName>
    </recommendedName>
</protein>
<dbReference type="Gene3D" id="3.40.50.2000">
    <property type="entry name" value="Glycogen Phosphorylase B"/>
    <property type="match status" value="1"/>
</dbReference>
<name>A0A0F9GX25_9ZZZZ</name>
<dbReference type="EMBL" id="LAZR01026771">
    <property type="protein sequence ID" value="KKL67712.1"/>
    <property type="molecule type" value="Genomic_DNA"/>
</dbReference>
<organism evidence="2">
    <name type="scientific">marine sediment metagenome</name>
    <dbReference type="NCBI Taxonomy" id="412755"/>
    <lineage>
        <taxon>unclassified sequences</taxon>
        <taxon>metagenomes</taxon>
        <taxon>ecological metagenomes</taxon>
    </lineage>
</organism>
<gene>
    <name evidence="2" type="ORF">LCGC14_2132210</name>
</gene>